<evidence type="ECO:0000256" key="1">
    <source>
        <dbReference type="SAM" id="MobiDB-lite"/>
    </source>
</evidence>
<dbReference type="EMBL" id="RAVZ01000064">
    <property type="protein sequence ID" value="RKG89754.1"/>
    <property type="molecule type" value="Genomic_DNA"/>
</dbReference>
<dbReference type="AlphaFoldDB" id="A0A3A8JC20"/>
<comment type="caution">
    <text evidence="2">The sequence shown here is derived from an EMBL/GenBank/DDBJ whole genome shotgun (WGS) entry which is preliminary data.</text>
</comment>
<sequence length="176" mass="18165">MLVIASLTACQRAEPPATVARETSTEAPAAPRVEAPASAPVDSGTPAATDDHAEVNARITTVLGDPAKYEQAVASLQRAVSAHDASAVSAMVAYPFTASIGGKKVKIANAKAFIARYDAIVTPAVAQAITGQRYADLFVNAKGVMFGKGEAWLNGICKDPACNDFDVRVVALQPAP</sequence>
<reference evidence="3" key="1">
    <citation type="submission" date="2018-09" db="EMBL/GenBank/DDBJ databases">
        <authorList>
            <person name="Livingstone P.G."/>
            <person name="Whitworth D.E."/>
        </authorList>
    </citation>
    <scope>NUCLEOTIDE SEQUENCE [LARGE SCALE GENOMIC DNA]</scope>
    <source>
        <strain evidence="3">CA054A</strain>
    </source>
</reference>
<evidence type="ECO:0000313" key="2">
    <source>
        <dbReference type="EMBL" id="RKG89754.1"/>
    </source>
</evidence>
<proteinExistence type="predicted"/>
<accession>A0A3A8JC20</accession>
<name>A0A3A8JC20_9BACT</name>
<organism evidence="2 3">
    <name type="scientific">Corallococcus terminator</name>
    <dbReference type="NCBI Taxonomy" id="2316733"/>
    <lineage>
        <taxon>Bacteria</taxon>
        <taxon>Pseudomonadati</taxon>
        <taxon>Myxococcota</taxon>
        <taxon>Myxococcia</taxon>
        <taxon>Myxococcales</taxon>
        <taxon>Cystobacterineae</taxon>
        <taxon>Myxococcaceae</taxon>
        <taxon>Corallococcus</taxon>
    </lineage>
</organism>
<keyword evidence="3" id="KW-1185">Reference proteome</keyword>
<feature type="region of interest" description="Disordered" evidence="1">
    <location>
        <begin position="14"/>
        <end position="52"/>
    </location>
</feature>
<gene>
    <name evidence="2" type="ORF">D7V88_12075</name>
</gene>
<protein>
    <submittedName>
        <fullName evidence="2">Uncharacterized protein</fullName>
    </submittedName>
</protein>
<evidence type="ECO:0000313" key="3">
    <source>
        <dbReference type="Proteomes" id="UP000268094"/>
    </source>
</evidence>
<dbReference type="Proteomes" id="UP000268094">
    <property type="component" value="Unassembled WGS sequence"/>
</dbReference>
<feature type="compositionally biased region" description="Low complexity" evidence="1">
    <location>
        <begin position="26"/>
        <end position="41"/>
    </location>
</feature>